<evidence type="ECO:0000313" key="5">
    <source>
        <dbReference type="Proteomes" id="UP000306602"/>
    </source>
</evidence>
<proteinExistence type="inferred from homology"/>
<reference evidence="4 5" key="1">
    <citation type="submission" date="2019-04" db="EMBL/GenBank/DDBJ databases">
        <title>Shimia ponticola sp. nov., isolated from seawater.</title>
        <authorList>
            <person name="Kim Y.-O."/>
            <person name="Yoon J.-H."/>
        </authorList>
    </citation>
    <scope>NUCLEOTIDE SEQUENCE [LARGE SCALE GENOMIC DNA]</scope>
    <source>
        <strain evidence="4 5">MYP11</strain>
    </source>
</reference>
<evidence type="ECO:0000259" key="3">
    <source>
        <dbReference type="PROSITE" id="PS01031"/>
    </source>
</evidence>
<comment type="similarity">
    <text evidence="1 2">Belongs to the small heat shock protein (HSP20) family.</text>
</comment>
<evidence type="ECO:0000256" key="1">
    <source>
        <dbReference type="PROSITE-ProRule" id="PRU00285"/>
    </source>
</evidence>
<dbReference type="SUPFAM" id="SSF49764">
    <property type="entry name" value="HSP20-like chaperones"/>
    <property type="match status" value="1"/>
</dbReference>
<accession>A0A4S4NFI8</accession>
<dbReference type="PROSITE" id="PS01031">
    <property type="entry name" value="SHSP"/>
    <property type="match status" value="1"/>
</dbReference>
<gene>
    <name evidence="4" type="ORF">E4Z66_08085</name>
</gene>
<dbReference type="InterPro" id="IPR008978">
    <property type="entry name" value="HSP20-like_chaperone"/>
</dbReference>
<dbReference type="InterPro" id="IPR031107">
    <property type="entry name" value="Small_HSP"/>
</dbReference>
<sequence>MAYHDWLPTSWLQHKDGNSEPLVSLRKQVDSLFDDFDRGFWARSADFAVRSNISETDKEVCITAELPGMTEDDIDVSVAGNRITVKGQKKSETEERKDEEGRQFLQVERMSGAFQRSIALPFDIDGDAVTAKVKDGVLTVTVPKPAEVAQNTKKIEVSRSN</sequence>
<dbReference type="AlphaFoldDB" id="A0A4S4NFI8"/>
<protein>
    <submittedName>
        <fullName evidence="4">Hsp20/alpha crystallin family protein</fullName>
    </submittedName>
</protein>
<organism evidence="4 5">
    <name type="scientific">Aliishimia ponticola</name>
    <dbReference type="NCBI Taxonomy" id="2499833"/>
    <lineage>
        <taxon>Bacteria</taxon>
        <taxon>Pseudomonadati</taxon>
        <taxon>Pseudomonadota</taxon>
        <taxon>Alphaproteobacteria</taxon>
        <taxon>Rhodobacterales</taxon>
        <taxon>Paracoccaceae</taxon>
        <taxon>Aliishimia</taxon>
    </lineage>
</organism>
<comment type="caution">
    <text evidence="4">The sequence shown here is derived from an EMBL/GenBank/DDBJ whole genome shotgun (WGS) entry which is preliminary data.</text>
</comment>
<evidence type="ECO:0000313" key="4">
    <source>
        <dbReference type="EMBL" id="THH36891.1"/>
    </source>
</evidence>
<dbReference type="InterPro" id="IPR002068">
    <property type="entry name" value="A-crystallin/Hsp20_dom"/>
</dbReference>
<name>A0A4S4NFI8_9RHOB</name>
<evidence type="ECO:0000256" key="2">
    <source>
        <dbReference type="RuleBase" id="RU003616"/>
    </source>
</evidence>
<dbReference type="PANTHER" id="PTHR11527">
    <property type="entry name" value="HEAT-SHOCK PROTEIN 20 FAMILY MEMBER"/>
    <property type="match status" value="1"/>
</dbReference>
<dbReference type="Proteomes" id="UP000306602">
    <property type="component" value="Unassembled WGS sequence"/>
</dbReference>
<dbReference type="Gene3D" id="2.60.40.790">
    <property type="match status" value="1"/>
</dbReference>
<dbReference type="RefSeq" id="WP_136462489.1">
    <property type="nucleotide sequence ID" value="NZ_SRKY01000002.1"/>
</dbReference>
<feature type="domain" description="SHSP" evidence="3">
    <location>
        <begin position="42"/>
        <end position="160"/>
    </location>
</feature>
<dbReference type="EMBL" id="SRKY01000002">
    <property type="protein sequence ID" value="THH36891.1"/>
    <property type="molecule type" value="Genomic_DNA"/>
</dbReference>
<dbReference type="OrthoDB" id="9808910at2"/>
<dbReference type="Pfam" id="PF00011">
    <property type="entry name" value="HSP20"/>
    <property type="match status" value="1"/>
</dbReference>
<keyword evidence="5" id="KW-1185">Reference proteome</keyword>
<dbReference type="CDD" id="cd06464">
    <property type="entry name" value="ACD_sHsps-like"/>
    <property type="match status" value="1"/>
</dbReference>